<evidence type="ECO:0000313" key="3">
    <source>
        <dbReference type="Proteomes" id="UP000290191"/>
    </source>
</evidence>
<dbReference type="EMBL" id="PDKO01000001">
    <property type="protein sequence ID" value="RXJ64543.1"/>
    <property type="molecule type" value="Genomic_DNA"/>
</dbReference>
<reference evidence="2 3" key="1">
    <citation type="submission" date="2017-10" db="EMBL/GenBank/DDBJ databases">
        <title>Genomics of the genus Arcobacter.</title>
        <authorList>
            <person name="Perez-Cataluna A."/>
            <person name="Figueras M.J."/>
        </authorList>
    </citation>
    <scope>NUCLEOTIDE SEQUENCE [LARGE SCALE GENOMIC DNA]</scope>
    <source>
        <strain evidence="2 3">DSM 24636</strain>
    </source>
</reference>
<comment type="caution">
    <text evidence="2">The sequence shown here is derived from an EMBL/GenBank/DDBJ whole genome shotgun (WGS) entry which is preliminary data.</text>
</comment>
<dbReference type="GO" id="GO:0004252">
    <property type="term" value="F:serine-type endopeptidase activity"/>
    <property type="evidence" value="ECO:0007669"/>
    <property type="project" value="InterPro"/>
</dbReference>
<feature type="domain" description="Peptidase S8/S53" evidence="1">
    <location>
        <begin position="3"/>
        <end position="143"/>
    </location>
</feature>
<proteinExistence type="predicted"/>
<dbReference type="STRING" id="877500.GCA_000935065_02550"/>
<evidence type="ECO:0000313" key="2">
    <source>
        <dbReference type="EMBL" id="RXJ64543.1"/>
    </source>
</evidence>
<protein>
    <recommendedName>
        <fullName evidence="1">Peptidase S8/S53 domain-containing protein</fullName>
    </recommendedName>
</protein>
<dbReference type="InterPro" id="IPR036852">
    <property type="entry name" value="Peptidase_S8/S53_dom_sf"/>
</dbReference>
<dbReference type="OrthoDB" id="9798386at2"/>
<dbReference type="SUPFAM" id="SSF52743">
    <property type="entry name" value="Subtilisin-like"/>
    <property type="match status" value="1"/>
</dbReference>
<dbReference type="InterPro" id="IPR000209">
    <property type="entry name" value="Peptidase_S8/S53_dom"/>
</dbReference>
<accession>A0A4Q0Y452</accession>
<dbReference type="Pfam" id="PF00082">
    <property type="entry name" value="Peptidase_S8"/>
    <property type="match status" value="1"/>
</dbReference>
<keyword evidence="3" id="KW-1185">Reference proteome</keyword>
<name>A0A4Q0Y452_9BACT</name>
<evidence type="ECO:0000259" key="1">
    <source>
        <dbReference type="Pfam" id="PF00082"/>
    </source>
</evidence>
<sequence length="210" mass="23516">MSKDIYVGLIDSGCSFETFDKVAIKQLNKEIIYTKQEQVVLKHGDVIGSILAQNNKINIYDVQVFEQNHSVSAHYLYKALEYLSDKKVDVISMSLGLLSNYQELQNICSYFVQKGTTLISSFPRSGHEFVFPASYNEVIAVTSDGRCKDFEIRVLNEKSSLFGANPSSNEREVAGASVAVAKFTKVFCDYLTKGFSKEEALNSIKKGYKI</sequence>
<dbReference type="Gene3D" id="3.40.50.200">
    <property type="entry name" value="Peptidase S8/S53 domain"/>
    <property type="match status" value="1"/>
</dbReference>
<dbReference type="GO" id="GO:0006508">
    <property type="term" value="P:proteolysis"/>
    <property type="evidence" value="ECO:0007669"/>
    <property type="project" value="InterPro"/>
</dbReference>
<dbReference type="RefSeq" id="WP_129080958.1">
    <property type="nucleotide sequence ID" value="NZ_CP041070.1"/>
</dbReference>
<dbReference type="AlphaFoldDB" id="A0A4Q0Y452"/>
<organism evidence="2 3">
    <name type="scientific">Halarcobacter anaerophilus</name>
    <dbReference type="NCBI Taxonomy" id="877500"/>
    <lineage>
        <taxon>Bacteria</taxon>
        <taxon>Pseudomonadati</taxon>
        <taxon>Campylobacterota</taxon>
        <taxon>Epsilonproteobacteria</taxon>
        <taxon>Campylobacterales</taxon>
        <taxon>Arcobacteraceae</taxon>
        <taxon>Halarcobacter</taxon>
    </lineage>
</organism>
<gene>
    <name evidence="2" type="ORF">CRV06_00880</name>
</gene>
<dbReference type="Proteomes" id="UP000290191">
    <property type="component" value="Unassembled WGS sequence"/>
</dbReference>